<evidence type="ECO:0000313" key="2">
    <source>
        <dbReference type="EMBL" id="HIZ74150.1"/>
    </source>
</evidence>
<keyword evidence="1" id="KW-0812">Transmembrane</keyword>
<feature type="transmembrane region" description="Helical" evidence="1">
    <location>
        <begin position="7"/>
        <end position="30"/>
    </location>
</feature>
<organism evidence="2 3">
    <name type="scientific">Candidatus Mediterraneibacter stercoravium</name>
    <dbReference type="NCBI Taxonomy" id="2838685"/>
    <lineage>
        <taxon>Bacteria</taxon>
        <taxon>Bacillati</taxon>
        <taxon>Bacillota</taxon>
        <taxon>Clostridia</taxon>
        <taxon>Lachnospirales</taxon>
        <taxon>Lachnospiraceae</taxon>
        <taxon>Mediterraneibacter</taxon>
    </lineage>
</organism>
<protein>
    <submittedName>
        <fullName evidence="2">Uncharacterized protein</fullName>
    </submittedName>
</protein>
<accession>A0A9D2K063</accession>
<evidence type="ECO:0000313" key="3">
    <source>
        <dbReference type="Proteomes" id="UP000824116"/>
    </source>
</evidence>
<dbReference type="AlphaFoldDB" id="A0A9D2K063"/>
<proteinExistence type="predicted"/>
<evidence type="ECO:0000256" key="1">
    <source>
        <dbReference type="SAM" id="Phobius"/>
    </source>
</evidence>
<dbReference type="EMBL" id="DXAY01000063">
    <property type="protein sequence ID" value="HIZ74150.1"/>
    <property type="molecule type" value="Genomic_DNA"/>
</dbReference>
<reference evidence="2" key="2">
    <citation type="submission" date="2021-04" db="EMBL/GenBank/DDBJ databases">
        <authorList>
            <person name="Gilroy R."/>
        </authorList>
    </citation>
    <scope>NUCLEOTIDE SEQUENCE</scope>
    <source>
        <strain evidence="2">CHK196-3914</strain>
    </source>
</reference>
<feature type="non-terminal residue" evidence="2">
    <location>
        <position position="210"/>
    </location>
</feature>
<comment type="caution">
    <text evidence="2">The sequence shown here is derived from an EMBL/GenBank/DDBJ whole genome shotgun (WGS) entry which is preliminary data.</text>
</comment>
<reference evidence="2" key="1">
    <citation type="journal article" date="2021" name="PeerJ">
        <title>Extensive microbial diversity within the chicken gut microbiome revealed by metagenomics and culture.</title>
        <authorList>
            <person name="Gilroy R."/>
            <person name="Ravi A."/>
            <person name="Getino M."/>
            <person name="Pursley I."/>
            <person name="Horton D.L."/>
            <person name="Alikhan N.F."/>
            <person name="Baker D."/>
            <person name="Gharbi K."/>
            <person name="Hall N."/>
            <person name="Watson M."/>
            <person name="Adriaenssens E.M."/>
            <person name="Foster-Nyarko E."/>
            <person name="Jarju S."/>
            <person name="Secka A."/>
            <person name="Antonio M."/>
            <person name="Oren A."/>
            <person name="Chaudhuri R.R."/>
            <person name="La Ragione R."/>
            <person name="Hildebrand F."/>
            <person name="Pallen M.J."/>
        </authorList>
    </citation>
    <scope>NUCLEOTIDE SEQUENCE</scope>
    <source>
        <strain evidence="2">CHK196-3914</strain>
    </source>
</reference>
<dbReference type="Proteomes" id="UP000824116">
    <property type="component" value="Unassembled WGS sequence"/>
</dbReference>
<keyword evidence="1" id="KW-1133">Transmembrane helix</keyword>
<keyword evidence="1" id="KW-0472">Membrane</keyword>
<sequence>MGYRKKIFLLLTAAMLAILVLSYVCIYYYLYRSTYKETLVRQQASITLNQEMANNFVTSIYRTAVQFVSDQTLGENLSTSGDDTLEFLQSRENIRNQFSHYATHQAIDSIYYYKNTLFLSDSIPIAALFEPYTLDSNPYTASNMVFSNTNVKDEDWYRRTVENVTCAFINEGTDEFCFSRKLNNTYYRGPYSSEGNAVMVVSVALNQLDD</sequence>
<gene>
    <name evidence="2" type="ORF">H9723_02750</name>
</gene>
<name>A0A9D2K063_9FIRM</name>